<evidence type="ECO:0000259" key="3">
    <source>
        <dbReference type="Pfam" id="PF00266"/>
    </source>
</evidence>
<accession>X1PG49</accession>
<dbReference type="PANTHER" id="PTHR21152">
    <property type="entry name" value="AMINOTRANSFERASE CLASS V"/>
    <property type="match status" value="1"/>
</dbReference>
<dbReference type="EMBL" id="BARV01024862">
    <property type="protein sequence ID" value="GAI37970.1"/>
    <property type="molecule type" value="Genomic_DNA"/>
</dbReference>
<comment type="caution">
    <text evidence="4">The sequence shown here is derived from an EMBL/GenBank/DDBJ whole genome shotgun (WGS) entry which is preliminary data.</text>
</comment>
<dbReference type="GO" id="GO:0004760">
    <property type="term" value="F:L-serine-pyruvate transaminase activity"/>
    <property type="evidence" value="ECO:0007669"/>
    <property type="project" value="TreeGrafter"/>
</dbReference>
<dbReference type="GO" id="GO:0008453">
    <property type="term" value="F:alanine-glyoxylate transaminase activity"/>
    <property type="evidence" value="ECO:0007669"/>
    <property type="project" value="TreeGrafter"/>
</dbReference>
<dbReference type="AlphaFoldDB" id="X1PG49"/>
<name>X1PG49_9ZZZZ</name>
<evidence type="ECO:0000313" key="4">
    <source>
        <dbReference type="EMBL" id="GAI37970.1"/>
    </source>
</evidence>
<protein>
    <recommendedName>
        <fullName evidence="3">Aminotransferase class V domain-containing protein</fullName>
    </recommendedName>
</protein>
<dbReference type="PANTHER" id="PTHR21152:SF40">
    <property type="entry name" value="ALANINE--GLYOXYLATE AMINOTRANSFERASE"/>
    <property type="match status" value="1"/>
</dbReference>
<dbReference type="Pfam" id="PF00266">
    <property type="entry name" value="Aminotran_5"/>
    <property type="match status" value="1"/>
</dbReference>
<evidence type="ECO:0000256" key="1">
    <source>
        <dbReference type="ARBA" id="ARBA00001933"/>
    </source>
</evidence>
<dbReference type="InterPro" id="IPR020578">
    <property type="entry name" value="Aminotrans_V_PyrdxlP_BS"/>
</dbReference>
<dbReference type="InterPro" id="IPR015421">
    <property type="entry name" value="PyrdxlP-dep_Trfase_major"/>
</dbReference>
<dbReference type="GO" id="GO:0019265">
    <property type="term" value="P:glycine biosynthetic process, by transamination of glyoxylate"/>
    <property type="evidence" value="ECO:0007669"/>
    <property type="project" value="TreeGrafter"/>
</dbReference>
<organism evidence="4">
    <name type="scientific">marine sediment metagenome</name>
    <dbReference type="NCBI Taxonomy" id="412755"/>
    <lineage>
        <taxon>unclassified sequences</taxon>
        <taxon>metagenomes</taxon>
        <taxon>ecological metagenomes</taxon>
    </lineage>
</organism>
<proteinExistence type="predicted"/>
<keyword evidence="2" id="KW-0663">Pyridoxal phosphate</keyword>
<dbReference type="InterPro" id="IPR015424">
    <property type="entry name" value="PyrdxlP-dep_Trfase"/>
</dbReference>
<comment type="cofactor">
    <cofactor evidence="1">
        <name>pyridoxal 5'-phosphate</name>
        <dbReference type="ChEBI" id="CHEBI:597326"/>
    </cofactor>
</comment>
<dbReference type="PROSITE" id="PS00595">
    <property type="entry name" value="AA_TRANSFER_CLASS_5"/>
    <property type="match status" value="1"/>
</dbReference>
<evidence type="ECO:0000256" key="2">
    <source>
        <dbReference type="ARBA" id="ARBA00022898"/>
    </source>
</evidence>
<reference evidence="4" key="1">
    <citation type="journal article" date="2014" name="Front. Microbiol.">
        <title>High frequency of phylogenetically diverse reductive dehalogenase-homologous genes in deep subseafloor sedimentary metagenomes.</title>
        <authorList>
            <person name="Kawai M."/>
            <person name="Futagami T."/>
            <person name="Toyoda A."/>
            <person name="Takaki Y."/>
            <person name="Nishi S."/>
            <person name="Hori S."/>
            <person name="Arai W."/>
            <person name="Tsubouchi T."/>
            <person name="Morono Y."/>
            <person name="Uchiyama I."/>
            <person name="Ito T."/>
            <person name="Fujiyama A."/>
            <person name="Inagaki F."/>
            <person name="Takami H."/>
        </authorList>
    </citation>
    <scope>NUCLEOTIDE SEQUENCE</scope>
    <source>
        <strain evidence="4">Expedition CK06-06</strain>
    </source>
</reference>
<dbReference type="Gene3D" id="3.40.640.10">
    <property type="entry name" value="Type I PLP-dependent aspartate aminotransferase-like (Major domain)"/>
    <property type="match status" value="1"/>
</dbReference>
<sequence>MKKNYMFTPGPTMVPSEVLLAEAAPMIHHRTPQFSHIMGEVVEGLKKLFGTREDVYLIMGTGTAAMEAAVANICSPGDKAVCAAGGKFGERWAELTEAYGCNAVKIEVEWGTSLTVGQAEAALKDHPDARALYITQSETSTGALTDVEAIAQLTRQSRTLLVVDAITGIGIHPFKMDDWGVDIVVSGSQKGCMIPPGLAFIAVSARVWEIVEACSSPRYYLDLRALKRKWLTT</sequence>
<dbReference type="SUPFAM" id="SSF53383">
    <property type="entry name" value="PLP-dependent transferases"/>
    <property type="match status" value="1"/>
</dbReference>
<dbReference type="GO" id="GO:0005777">
    <property type="term" value="C:peroxisome"/>
    <property type="evidence" value="ECO:0007669"/>
    <property type="project" value="TreeGrafter"/>
</dbReference>
<feature type="domain" description="Aminotransferase class V" evidence="3">
    <location>
        <begin position="5"/>
        <end position="207"/>
    </location>
</feature>
<dbReference type="InterPro" id="IPR000192">
    <property type="entry name" value="Aminotrans_V_dom"/>
</dbReference>
<gene>
    <name evidence="4" type="ORF">S06H3_40496</name>
</gene>